<organism evidence="2">
    <name type="scientific">uncultured Gemmatimonadaceae bacterium</name>
    <dbReference type="NCBI Taxonomy" id="246130"/>
    <lineage>
        <taxon>Bacteria</taxon>
        <taxon>Pseudomonadati</taxon>
        <taxon>Gemmatimonadota</taxon>
        <taxon>Gemmatimonadia</taxon>
        <taxon>Gemmatimonadales</taxon>
        <taxon>Gemmatimonadaceae</taxon>
        <taxon>environmental samples</taxon>
    </lineage>
</organism>
<gene>
    <name evidence="2" type="ORF">AVDCRST_MAG11-282</name>
</gene>
<dbReference type="InterPro" id="IPR028098">
    <property type="entry name" value="Glyco_trans_4-like_N"/>
</dbReference>
<proteinExistence type="predicted"/>
<name>A0A6J4K1G2_9BACT</name>
<evidence type="ECO:0000259" key="1">
    <source>
        <dbReference type="Pfam" id="PF13439"/>
    </source>
</evidence>
<dbReference type="SUPFAM" id="SSF53756">
    <property type="entry name" value="UDP-Glycosyltransferase/glycogen phosphorylase"/>
    <property type="match status" value="1"/>
</dbReference>
<dbReference type="CDD" id="cd03801">
    <property type="entry name" value="GT4_PimA-like"/>
    <property type="match status" value="1"/>
</dbReference>
<dbReference type="AlphaFoldDB" id="A0A6J4K1G2"/>
<accession>A0A6J4K1G2</accession>
<dbReference type="Gene3D" id="3.40.50.2000">
    <property type="entry name" value="Glycogen Phosphorylase B"/>
    <property type="match status" value="2"/>
</dbReference>
<dbReference type="GO" id="GO:0016757">
    <property type="term" value="F:glycosyltransferase activity"/>
    <property type="evidence" value="ECO:0007669"/>
    <property type="project" value="UniProtKB-ARBA"/>
</dbReference>
<dbReference type="PANTHER" id="PTHR12526">
    <property type="entry name" value="GLYCOSYLTRANSFERASE"/>
    <property type="match status" value="1"/>
</dbReference>
<evidence type="ECO:0000313" key="2">
    <source>
        <dbReference type="EMBL" id="CAA9293264.1"/>
    </source>
</evidence>
<dbReference type="Pfam" id="PF13439">
    <property type="entry name" value="Glyco_transf_4"/>
    <property type="match status" value="1"/>
</dbReference>
<dbReference type="PANTHER" id="PTHR12526:SF600">
    <property type="entry name" value="GLYCOSYL TRANSFERASE GROUP 1"/>
    <property type="match status" value="1"/>
</dbReference>
<keyword evidence="2" id="KW-0808">Transferase</keyword>
<reference evidence="2" key="1">
    <citation type="submission" date="2020-02" db="EMBL/GenBank/DDBJ databases">
        <authorList>
            <person name="Meier V. D."/>
        </authorList>
    </citation>
    <scope>NUCLEOTIDE SEQUENCE</scope>
    <source>
        <strain evidence="2">AVDCRST_MAG11</strain>
    </source>
</reference>
<dbReference type="EMBL" id="CADCTU010000069">
    <property type="protein sequence ID" value="CAA9293264.1"/>
    <property type="molecule type" value="Genomic_DNA"/>
</dbReference>
<feature type="domain" description="Glycosyltransferase subfamily 4-like N-terminal" evidence="1">
    <location>
        <begin position="17"/>
        <end position="213"/>
    </location>
</feature>
<protein>
    <submittedName>
        <fullName evidence="2">FIG137776: Glycosyltransferase</fullName>
    </submittedName>
</protein>
<dbReference type="Pfam" id="PF13692">
    <property type="entry name" value="Glyco_trans_1_4"/>
    <property type="match status" value="1"/>
</dbReference>
<sequence>MRILWLKTEFLHPVDKGGRIRTYNMLRELAREHHVTYLTLDDGTAAPDAAARASEYAHEVVRVPFAAPARGSSAFYADLLRNAVSPLPYAIARYHSPAMRSEVERLARDESFDVLVCDFLTPSLNVPAGLSLPTVLFQHNVEAAIWRRHFEVATHPVKRAYFREQWRRMRNWERAECRRFDHVVAVSQDDLRAFRDEYGVARVSAVPTGVDTAYFRPSGAVERRPHNLVFTGSMDWLPNEDAIKHFVADVLPRIRREVPGVTLTVVGRNPTPAVRELAALYDHVEVTGSVPDVRPYMERAAVFVVPIRIGGGTRLKIYEAMGMERAVVSTTVGAEGLPVQHGRDVVLADGAEGFAAATVALLRDPAAAAALGARGADAVRSQFGWDRVSAQFASFCAQAAAGRASSLT</sequence>